<dbReference type="EMBL" id="BDOQ01000007">
    <property type="protein sequence ID" value="GBG14379.1"/>
    <property type="molecule type" value="Genomic_DNA"/>
</dbReference>
<keyword evidence="2" id="KW-0547">Nucleotide-binding</keyword>
<reference evidence="2 3" key="1">
    <citation type="journal article" date="2018" name="Environ. Microbiol.">
        <title>Isolation and genomic characterization of Novimethylophilus kurashikiensis gen. nov. sp. nov., a new lanthanide-dependent methylotrophic species of Methylophilaceae.</title>
        <authorList>
            <person name="Lv H."/>
            <person name="Sahin N."/>
            <person name="Tani A."/>
        </authorList>
    </citation>
    <scope>NUCLEOTIDE SEQUENCE [LARGE SCALE GENOMIC DNA]</scope>
    <source>
        <strain evidence="2 3">La2-4</strain>
    </source>
</reference>
<comment type="caution">
    <text evidence="2">The sequence shown here is derived from an EMBL/GenBank/DDBJ whole genome shotgun (WGS) entry which is preliminary data.</text>
</comment>
<proteinExistence type="predicted"/>
<evidence type="ECO:0000313" key="2">
    <source>
        <dbReference type="EMBL" id="GBG14379.1"/>
    </source>
</evidence>
<organism evidence="2 3">
    <name type="scientific">Novimethylophilus kurashikiensis</name>
    <dbReference type="NCBI Taxonomy" id="1825523"/>
    <lineage>
        <taxon>Bacteria</taxon>
        <taxon>Pseudomonadati</taxon>
        <taxon>Pseudomonadota</taxon>
        <taxon>Betaproteobacteria</taxon>
        <taxon>Nitrosomonadales</taxon>
        <taxon>Methylophilaceae</taxon>
        <taxon>Novimethylophilus</taxon>
    </lineage>
</organism>
<evidence type="ECO:0000313" key="3">
    <source>
        <dbReference type="Proteomes" id="UP000245081"/>
    </source>
</evidence>
<dbReference type="GO" id="GO:0005524">
    <property type="term" value="F:ATP binding"/>
    <property type="evidence" value="ECO:0007669"/>
    <property type="project" value="UniProtKB-KW"/>
</dbReference>
<accession>A0A2R5F981</accession>
<keyword evidence="3" id="KW-1185">Reference proteome</keyword>
<protein>
    <submittedName>
        <fullName evidence="2">ABC transporter ATP-binding protein</fullName>
    </submittedName>
</protein>
<dbReference type="OrthoDB" id="581550at2"/>
<evidence type="ECO:0000256" key="1">
    <source>
        <dbReference type="SAM" id="MobiDB-lite"/>
    </source>
</evidence>
<name>A0A2R5F981_9PROT</name>
<dbReference type="Proteomes" id="UP000245081">
    <property type="component" value="Unassembled WGS sequence"/>
</dbReference>
<keyword evidence="2" id="KW-0067">ATP-binding</keyword>
<feature type="compositionally biased region" description="Basic and acidic residues" evidence="1">
    <location>
        <begin position="157"/>
        <end position="184"/>
    </location>
</feature>
<sequence length="184" mass="20722">MEILEAIEVKECCHCHVEKPVTDFNLKNKVTGKRQSRCKPCQAIVSREHYLANKEKIIERSAINAAARRVSLEKIVKEGLAAAKCEKCGTANQLTYHLNRDFDGPCVSAILHNGMARESLMEAIEHSSILCKSCQGATFHKGLEPYLAARRAGQPYEAKRTPKNEYKSRYTKANKDRRMSSARV</sequence>
<dbReference type="AlphaFoldDB" id="A0A2R5F981"/>
<dbReference type="RefSeq" id="WP_146187163.1">
    <property type="nucleotide sequence ID" value="NZ_BDOQ01000007.1"/>
</dbReference>
<gene>
    <name evidence="2" type="ORF">NMK_1978</name>
</gene>
<feature type="region of interest" description="Disordered" evidence="1">
    <location>
        <begin position="154"/>
        <end position="184"/>
    </location>
</feature>